<accession>A0A5C6UWP1</accession>
<feature type="transmembrane region" description="Helical" evidence="1">
    <location>
        <begin position="181"/>
        <end position="200"/>
    </location>
</feature>
<keyword evidence="1" id="KW-0812">Transmembrane</keyword>
<feature type="transmembrane region" description="Helical" evidence="1">
    <location>
        <begin position="274"/>
        <end position="297"/>
    </location>
</feature>
<name>A0A5C6UWP1_9FLAO</name>
<evidence type="ECO:0000256" key="1">
    <source>
        <dbReference type="SAM" id="Phobius"/>
    </source>
</evidence>
<keyword evidence="1" id="KW-0472">Membrane</keyword>
<dbReference type="EMBL" id="VORB01000009">
    <property type="protein sequence ID" value="TXC77000.1"/>
    <property type="molecule type" value="Genomic_DNA"/>
</dbReference>
<dbReference type="OrthoDB" id="1491846at2"/>
<protein>
    <recommendedName>
        <fullName evidence="4">DUF2029 domain-containing protein</fullName>
    </recommendedName>
</protein>
<keyword evidence="3" id="KW-1185">Reference proteome</keyword>
<proteinExistence type="predicted"/>
<sequence>MSDDFYRFYWDGFVFSEGINVYQYTPEQLGDIISVDASLILVLEGMNSPSYFAVYTPLNELFYALPFYLGIKGLGQFVFFQRVLFTLFYLFAYCSIGRVENNGLKTGLNWLFLNPLLWLEGLGNLHVEGIIICIAISAAAIAYKNRVFAGILASISVVLKISTLPIFLYFTLWFRGKIRRLFILLTLVLGLGSLLVIGEINHLENLISSLRLFSETFEFNGSIYQLVNYLVSQIVGYNSIFYVGKTLNLLALIFGGIIIYRWHKKQEHEGASNWALMAQVLAVIFLLFSTTVHPWYLLIPLSFSIFLINPFVIAWSGTIMLSYFYYQNYQYGLWIWLEYLIPFAVAFIYKLKTGSWVKFHDSRL</sequence>
<feature type="transmembrane region" description="Helical" evidence="1">
    <location>
        <begin position="77"/>
        <end position="96"/>
    </location>
</feature>
<evidence type="ECO:0000313" key="2">
    <source>
        <dbReference type="EMBL" id="TXC77000.1"/>
    </source>
</evidence>
<evidence type="ECO:0000313" key="3">
    <source>
        <dbReference type="Proteomes" id="UP000321168"/>
    </source>
</evidence>
<comment type="caution">
    <text evidence="2">The sequence shown here is derived from an EMBL/GenBank/DDBJ whole genome shotgun (WGS) entry which is preliminary data.</text>
</comment>
<feature type="transmembrane region" description="Helical" evidence="1">
    <location>
        <begin position="117"/>
        <end position="141"/>
    </location>
</feature>
<reference evidence="2 3" key="1">
    <citation type="submission" date="2019-08" db="EMBL/GenBank/DDBJ databases">
        <title>Genome of Luteibaculum oceani JCM 18817.</title>
        <authorList>
            <person name="Bowman J.P."/>
        </authorList>
    </citation>
    <scope>NUCLEOTIDE SEQUENCE [LARGE SCALE GENOMIC DNA]</scope>
    <source>
        <strain evidence="2 3">JCM 18817</strain>
    </source>
</reference>
<evidence type="ECO:0008006" key="4">
    <source>
        <dbReference type="Google" id="ProtNLM"/>
    </source>
</evidence>
<feature type="transmembrane region" description="Helical" evidence="1">
    <location>
        <begin position="240"/>
        <end position="262"/>
    </location>
</feature>
<dbReference type="AlphaFoldDB" id="A0A5C6UWP1"/>
<feature type="transmembrane region" description="Helical" evidence="1">
    <location>
        <begin position="147"/>
        <end position="174"/>
    </location>
</feature>
<feature type="transmembrane region" description="Helical" evidence="1">
    <location>
        <begin position="303"/>
        <end position="326"/>
    </location>
</feature>
<organism evidence="2 3">
    <name type="scientific">Luteibaculum oceani</name>
    <dbReference type="NCBI Taxonomy" id="1294296"/>
    <lineage>
        <taxon>Bacteria</taxon>
        <taxon>Pseudomonadati</taxon>
        <taxon>Bacteroidota</taxon>
        <taxon>Flavobacteriia</taxon>
        <taxon>Flavobacteriales</taxon>
        <taxon>Luteibaculaceae</taxon>
        <taxon>Luteibaculum</taxon>
    </lineage>
</organism>
<dbReference type="Proteomes" id="UP000321168">
    <property type="component" value="Unassembled WGS sequence"/>
</dbReference>
<gene>
    <name evidence="2" type="ORF">FRX97_10335</name>
</gene>
<keyword evidence="1" id="KW-1133">Transmembrane helix</keyword>
<feature type="transmembrane region" description="Helical" evidence="1">
    <location>
        <begin position="333"/>
        <end position="351"/>
    </location>
</feature>